<dbReference type="Pfam" id="PF12698">
    <property type="entry name" value="ABC2_membrane_3"/>
    <property type="match status" value="1"/>
</dbReference>
<dbReference type="PANTHER" id="PTHR43077:SF11">
    <property type="entry name" value="TRANSPORT PERMEASE YVFS-RELATED"/>
    <property type="match status" value="1"/>
</dbReference>
<protein>
    <recommendedName>
        <fullName evidence="6">ABC-2 type transporter transmembrane domain-containing protein</fullName>
    </recommendedName>
</protein>
<dbReference type="GO" id="GO:0016020">
    <property type="term" value="C:membrane"/>
    <property type="evidence" value="ECO:0007669"/>
    <property type="project" value="UniProtKB-SubCell"/>
</dbReference>
<feature type="transmembrane region" description="Helical" evidence="5">
    <location>
        <begin position="225"/>
        <end position="248"/>
    </location>
</feature>
<dbReference type="Proteomes" id="UP000031950">
    <property type="component" value="Unassembled WGS sequence"/>
</dbReference>
<dbReference type="InterPro" id="IPR051328">
    <property type="entry name" value="T7SS_ABC-Transporter"/>
</dbReference>
<keyword evidence="2 5" id="KW-0812">Transmembrane</keyword>
<dbReference type="PANTHER" id="PTHR43077">
    <property type="entry name" value="TRANSPORT PERMEASE YVFS-RELATED"/>
    <property type="match status" value="1"/>
</dbReference>
<keyword evidence="3 5" id="KW-1133">Transmembrane helix</keyword>
<gene>
    <name evidence="7" type="ORF">KP77_11950</name>
</gene>
<comment type="subcellular location">
    <subcellularLocation>
        <location evidence="1">Membrane</location>
        <topology evidence="1">Multi-pass membrane protein</topology>
    </subcellularLocation>
</comment>
<dbReference type="RefSeq" id="WP_041121762.1">
    <property type="nucleotide sequence ID" value="NZ_JXRQ01000015.1"/>
</dbReference>
<feature type="transmembrane region" description="Helical" evidence="5">
    <location>
        <begin position="303"/>
        <end position="330"/>
    </location>
</feature>
<dbReference type="OrthoDB" id="3078158at2"/>
<keyword evidence="4 5" id="KW-0472">Membrane</keyword>
<dbReference type="InterPro" id="IPR013525">
    <property type="entry name" value="ABC2_TM"/>
</dbReference>
<dbReference type="STRING" id="135826.KP77_11950"/>
<evidence type="ECO:0000256" key="1">
    <source>
        <dbReference type="ARBA" id="ARBA00004141"/>
    </source>
</evidence>
<dbReference type="GO" id="GO:0140359">
    <property type="term" value="F:ABC-type transporter activity"/>
    <property type="evidence" value="ECO:0007669"/>
    <property type="project" value="InterPro"/>
</dbReference>
<organism evidence="7 8">
    <name type="scientific">Jeotgalibacillus alimentarius</name>
    <dbReference type="NCBI Taxonomy" id="135826"/>
    <lineage>
        <taxon>Bacteria</taxon>
        <taxon>Bacillati</taxon>
        <taxon>Bacillota</taxon>
        <taxon>Bacilli</taxon>
        <taxon>Bacillales</taxon>
        <taxon>Caryophanaceae</taxon>
        <taxon>Jeotgalibacillus</taxon>
    </lineage>
</organism>
<feature type="transmembrane region" description="Helical" evidence="5">
    <location>
        <begin position="269"/>
        <end position="291"/>
    </location>
</feature>
<feature type="transmembrane region" description="Helical" evidence="5">
    <location>
        <begin position="342"/>
        <end position="364"/>
    </location>
</feature>
<name>A0A0C2W6M4_9BACL</name>
<keyword evidence="8" id="KW-1185">Reference proteome</keyword>
<feature type="transmembrane region" description="Helical" evidence="5">
    <location>
        <begin position="396"/>
        <end position="418"/>
    </location>
</feature>
<comment type="caution">
    <text evidence="7">The sequence shown here is derived from an EMBL/GenBank/DDBJ whole genome shotgun (WGS) entry which is preliminary data.</text>
</comment>
<feature type="domain" description="ABC-2 type transporter transmembrane" evidence="6">
    <location>
        <begin position="18"/>
        <end position="414"/>
    </location>
</feature>
<evidence type="ECO:0000256" key="2">
    <source>
        <dbReference type="ARBA" id="ARBA00022692"/>
    </source>
</evidence>
<proteinExistence type="predicted"/>
<accession>A0A0C2W6M4</accession>
<evidence type="ECO:0000256" key="5">
    <source>
        <dbReference type="SAM" id="Phobius"/>
    </source>
</evidence>
<dbReference type="PATRIC" id="fig|135826.4.peg.1191"/>
<evidence type="ECO:0000256" key="4">
    <source>
        <dbReference type="ARBA" id="ARBA00023136"/>
    </source>
</evidence>
<evidence type="ECO:0000256" key="3">
    <source>
        <dbReference type="ARBA" id="ARBA00022989"/>
    </source>
</evidence>
<dbReference type="Gene3D" id="3.40.1710.10">
    <property type="entry name" value="abc type-2 transporter like domain"/>
    <property type="match status" value="1"/>
</dbReference>
<dbReference type="EMBL" id="JXRQ01000015">
    <property type="protein sequence ID" value="KIL51683.1"/>
    <property type="molecule type" value="Genomic_DNA"/>
</dbReference>
<evidence type="ECO:0000313" key="8">
    <source>
        <dbReference type="Proteomes" id="UP000031950"/>
    </source>
</evidence>
<evidence type="ECO:0000313" key="7">
    <source>
        <dbReference type="EMBL" id="KIL51683.1"/>
    </source>
</evidence>
<feature type="transmembrane region" description="Helical" evidence="5">
    <location>
        <begin position="20"/>
        <end position="41"/>
    </location>
</feature>
<reference evidence="7 8" key="1">
    <citation type="submission" date="2015-01" db="EMBL/GenBank/DDBJ databases">
        <title>Genome sequence of Jeotgalibacillus alimentarius.</title>
        <authorList>
            <person name="Goh K.M."/>
            <person name="Chan K.-G."/>
            <person name="Yaakop A.S."/>
            <person name="Ee R."/>
            <person name="Gan H.M."/>
            <person name="Chan C.S."/>
        </authorList>
    </citation>
    <scope>NUCLEOTIDE SEQUENCE [LARGE SCALE GENOMIC DNA]</scope>
    <source>
        <strain evidence="7 8">YKJ-13</strain>
    </source>
</reference>
<evidence type="ECO:0000259" key="6">
    <source>
        <dbReference type="Pfam" id="PF12698"/>
    </source>
</evidence>
<sequence length="425" mass="47125">MLTFLKKDLLLFWRDRKEVLLVVILPLLIIVVLSISMSGMFDGDENLNVDLSLGLVIEDQPEEAIEVISNQISMSGKIPEDVKDNLINSIESAPPVELLTNALMSPGIGDWVTVKTLTEKEAVDSVENGGRDAMLVIPSGYTEQLLSYLYLGTENKPELSFSAKETSFEVDIIHDTIEGILNQMNLQYALSLSGTEVDMTQIQLPEGSTESIAADRDFTMGIDQYFTLSMGVLFVLFMASTVATRITLEKREQTFNRVTLSNAPPYHFLFGKTCATFILAMLQIILIFMGSHLILDVFSDRTMMFWSGLLLISIVFSLAVAGLAALMTSISLRIKNPETANGAFTGIIMLFGTIGGSFVPIYVLPDWLQKIGEFTPNGQTLSVLIEWFHFEDLSLIWLPLTVLTVFTVISVIISMMLYPKRGEVS</sequence>
<dbReference type="AlphaFoldDB" id="A0A0C2W6M4"/>